<dbReference type="InterPro" id="IPR036271">
    <property type="entry name" value="Tet_transcr_reg_TetR-rel_C_sf"/>
</dbReference>
<evidence type="ECO:0000259" key="6">
    <source>
        <dbReference type="PROSITE" id="PS50977"/>
    </source>
</evidence>
<keyword evidence="8" id="KW-1185">Reference proteome</keyword>
<dbReference type="PANTHER" id="PTHR30055:SF234">
    <property type="entry name" value="HTH-TYPE TRANSCRIPTIONAL REGULATOR BETI"/>
    <property type="match status" value="1"/>
</dbReference>
<feature type="DNA-binding region" description="H-T-H motif" evidence="4">
    <location>
        <begin position="18"/>
        <end position="37"/>
    </location>
</feature>
<dbReference type="RefSeq" id="WP_344221713.1">
    <property type="nucleotide sequence ID" value="NZ_BAAAOS010000061.1"/>
</dbReference>
<gene>
    <name evidence="7" type="ORF">GCM10009789_77330</name>
</gene>
<feature type="domain" description="HTH tetR-type" evidence="6">
    <location>
        <begin position="1"/>
        <end position="55"/>
    </location>
</feature>
<evidence type="ECO:0000256" key="4">
    <source>
        <dbReference type="PROSITE-ProRule" id="PRU00335"/>
    </source>
</evidence>
<dbReference type="SUPFAM" id="SSF46689">
    <property type="entry name" value="Homeodomain-like"/>
    <property type="match status" value="1"/>
</dbReference>
<dbReference type="Pfam" id="PF00440">
    <property type="entry name" value="TetR_N"/>
    <property type="match status" value="1"/>
</dbReference>
<sequence length="215" mass="22470">MIAAAGALLRERGVEGVSLRAAATHAGVLSAAPYRHFEDKRALLLALALAGYDQLITQVKAAPQVAGNLRFHRSPGGELRAFRPAERAAVPADDEAGISDREHDADLTKAHNDMCNVLIEAVDEAQRRKNVAGNDPVGVAMTAWCMVYGLATLAADGSIDGDAVEAEVVKSLRIVGTGLSAEVITSPARPRGVSDGFTRPDSGVRSRFGSCPSSA</sequence>
<keyword evidence="3" id="KW-0804">Transcription</keyword>
<proteinExistence type="predicted"/>
<protein>
    <submittedName>
        <fullName evidence="7">TetR/AcrR family transcriptional regulator</fullName>
    </submittedName>
</protein>
<feature type="region of interest" description="Disordered" evidence="5">
    <location>
        <begin position="187"/>
        <end position="215"/>
    </location>
</feature>
<dbReference type="Proteomes" id="UP001500393">
    <property type="component" value="Unassembled WGS sequence"/>
</dbReference>
<dbReference type="InterPro" id="IPR050109">
    <property type="entry name" value="HTH-type_TetR-like_transc_reg"/>
</dbReference>
<comment type="caution">
    <text evidence="7">The sequence shown here is derived from an EMBL/GenBank/DDBJ whole genome shotgun (WGS) entry which is preliminary data.</text>
</comment>
<reference evidence="7 8" key="1">
    <citation type="journal article" date="2019" name="Int. J. Syst. Evol. Microbiol.">
        <title>The Global Catalogue of Microorganisms (GCM) 10K type strain sequencing project: providing services to taxonomists for standard genome sequencing and annotation.</title>
        <authorList>
            <consortium name="The Broad Institute Genomics Platform"/>
            <consortium name="The Broad Institute Genome Sequencing Center for Infectious Disease"/>
            <person name="Wu L."/>
            <person name="Ma J."/>
        </authorList>
    </citation>
    <scope>NUCLEOTIDE SEQUENCE [LARGE SCALE GENOMIC DNA]</scope>
    <source>
        <strain evidence="7 8">JCM 14969</strain>
    </source>
</reference>
<keyword evidence="2 4" id="KW-0238">DNA-binding</keyword>
<accession>A0ABN2EQ64</accession>
<evidence type="ECO:0000256" key="1">
    <source>
        <dbReference type="ARBA" id="ARBA00023015"/>
    </source>
</evidence>
<name>A0ABN2EQ64_9ACTN</name>
<dbReference type="InterPro" id="IPR025996">
    <property type="entry name" value="MT1864/Rv1816-like_C"/>
</dbReference>
<organism evidence="7 8">
    <name type="scientific">Kribbella sancticallisti</name>
    <dbReference type="NCBI Taxonomy" id="460087"/>
    <lineage>
        <taxon>Bacteria</taxon>
        <taxon>Bacillati</taxon>
        <taxon>Actinomycetota</taxon>
        <taxon>Actinomycetes</taxon>
        <taxon>Propionibacteriales</taxon>
        <taxon>Kribbellaceae</taxon>
        <taxon>Kribbella</taxon>
    </lineage>
</organism>
<dbReference type="InterPro" id="IPR009057">
    <property type="entry name" value="Homeodomain-like_sf"/>
</dbReference>
<dbReference type="InterPro" id="IPR001647">
    <property type="entry name" value="HTH_TetR"/>
</dbReference>
<evidence type="ECO:0000256" key="2">
    <source>
        <dbReference type="ARBA" id="ARBA00023125"/>
    </source>
</evidence>
<evidence type="ECO:0000256" key="3">
    <source>
        <dbReference type="ARBA" id="ARBA00023163"/>
    </source>
</evidence>
<dbReference type="Pfam" id="PF13305">
    <property type="entry name" value="TetR_C_33"/>
    <property type="match status" value="1"/>
</dbReference>
<evidence type="ECO:0000256" key="5">
    <source>
        <dbReference type="SAM" id="MobiDB-lite"/>
    </source>
</evidence>
<dbReference type="PRINTS" id="PR00455">
    <property type="entry name" value="HTHTETR"/>
</dbReference>
<dbReference type="PANTHER" id="PTHR30055">
    <property type="entry name" value="HTH-TYPE TRANSCRIPTIONAL REGULATOR RUTR"/>
    <property type="match status" value="1"/>
</dbReference>
<dbReference type="PROSITE" id="PS50977">
    <property type="entry name" value="HTH_TETR_2"/>
    <property type="match status" value="1"/>
</dbReference>
<dbReference type="Gene3D" id="1.10.357.10">
    <property type="entry name" value="Tetracycline Repressor, domain 2"/>
    <property type="match status" value="1"/>
</dbReference>
<dbReference type="EMBL" id="BAAAOS010000061">
    <property type="protein sequence ID" value="GAA1611549.1"/>
    <property type="molecule type" value="Genomic_DNA"/>
</dbReference>
<evidence type="ECO:0000313" key="7">
    <source>
        <dbReference type="EMBL" id="GAA1611549.1"/>
    </source>
</evidence>
<evidence type="ECO:0000313" key="8">
    <source>
        <dbReference type="Proteomes" id="UP001500393"/>
    </source>
</evidence>
<keyword evidence="1" id="KW-0805">Transcription regulation</keyword>
<dbReference type="SUPFAM" id="SSF48498">
    <property type="entry name" value="Tetracyclin repressor-like, C-terminal domain"/>
    <property type="match status" value="1"/>
</dbReference>